<dbReference type="EMBL" id="FOHO01000011">
    <property type="protein sequence ID" value="SET81449.1"/>
    <property type="molecule type" value="Genomic_DNA"/>
</dbReference>
<keyword evidence="3" id="KW-1185">Reference proteome</keyword>
<dbReference type="Proteomes" id="UP000199180">
    <property type="component" value="Unassembled WGS sequence"/>
</dbReference>
<protein>
    <submittedName>
        <fullName evidence="2">Transposase IS66 family protein</fullName>
    </submittedName>
</protein>
<gene>
    <name evidence="2" type="ORF">SAMN04489858_1112</name>
</gene>
<reference evidence="2 3" key="1">
    <citation type="submission" date="2016-10" db="EMBL/GenBank/DDBJ databases">
        <authorList>
            <person name="de Groot N.N."/>
        </authorList>
    </citation>
    <scope>NUCLEOTIDE SEQUENCE [LARGE SCALE GENOMIC DNA]</scope>
    <source>
        <strain evidence="2 3">DSM 17862</strain>
    </source>
</reference>
<dbReference type="AlphaFoldDB" id="A0A1I0HCP5"/>
<name>A0A1I0HCP5_9RHOB</name>
<evidence type="ECO:0000259" key="1">
    <source>
        <dbReference type="Pfam" id="PF03050"/>
    </source>
</evidence>
<proteinExistence type="predicted"/>
<sequence length="227" mass="24975">MGRGGDDPPGVVFAYAPDRADENAEHILQGFDGILQLDGYSGYDRLTRPSRTGGAPITVAHCWAHARRKLKKIFYRDGSGIAAAGLRRIAELYRIEAEIRGICPDHRLSARQARTAPLVAASGEWLQAQCWRLSMKSRLGEKLAYIHRHWDGLQTFLRDGRVEIDSNNAKNLIRPTAPTRKNALFAGHDEGGRSWARIASLIATAKINGIEPLAYLGSGCIDFGRTA</sequence>
<dbReference type="STRING" id="364199.SAMN04489858_1112"/>
<dbReference type="PANTHER" id="PTHR33678:SF1">
    <property type="entry name" value="BLL1576 PROTEIN"/>
    <property type="match status" value="1"/>
</dbReference>
<accession>A0A1I0HCP5</accession>
<dbReference type="InterPro" id="IPR004291">
    <property type="entry name" value="Transposase_IS66_central"/>
</dbReference>
<dbReference type="Pfam" id="PF03050">
    <property type="entry name" value="DDE_Tnp_IS66"/>
    <property type="match status" value="1"/>
</dbReference>
<dbReference type="InterPro" id="IPR052344">
    <property type="entry name" value="Transposase-related"/>
</dbReference>
<organism evidence="2 3">
    <name type="scientific">Paracoccus homiensis</name>
    <dbReference type="NCBI Taxonomy" id="364199"/>
    <lineage>
        <taxon>Bacteria</taxon>
        <taxon>Pseudomonadati</taxon>
        <taxon>Pseudomonadota</taxon>
        <taxon>Alphaproteobacteria</taxon>
        <taxon>Rhodobacterales</taxon>
        <taxon>Paracoccaceae</taxon>
        <taxon>Paracoccus</taxon>
    </lineage>
</organism>
<dbReference type="PANTHER" id="PTHR33678">
    <property type="entry name" value="BLL1576 PROTEIN"/>
    <property type="match status" value="1"/>
</dbReference>
<evidence type="ECO:0000313" key="2">
    <source>
        <dbReference type="EMBL" id="SET81449.1"/>
    </source>
</evidence>
<evidence type="ECO:0000313" key="3">
    <source>
        <dbReference type="Proteomes" id="UP000199180"/>
    </source>
</evidence>
<dbReference type="NCBIfam" id="NF033517">
    <property type="entry name" value="transpos_IS66"/>
    <property type="match status" value="1"/>
</dbReference>
<feature type="domain" description="Transposase IS66 central" evidence="1">
    <location>
        <begin position="7"/>
        <end position="193"/>
    </location>
</feature>